<dbReference type="EMBL" id="MU003693">
    <property type="protein sequence ID" value="KAF2815911.1"/>
    <property type="molecule type" value="Genomic_DNA"/>
</dbReference>
<evidence type="ECO:0000313" key="3">
    <source>
        <dbReference type="Proteomes" id="UP000504636"/>
    </source>
</evidence>
<reference evidence="4" key="3">
    <citation type="submission" date="2025-04" db="UniProtKB">
        <authorList>
            <consortium name="RefSeq"/>
        </authorList>
    </citation>
    <scope>IDENTIFICATION</scope>
    <source>
        <strain evidence="4">CBS 304.34</strain>
    </source>
</reference>
<organism evidence="2">
    <name type="scientific">Mytilinidion resinicola</name>
    <dbReference type="NCBI Taxonomy" id="574789"/>
    <lineage>
        <taxon>Eukaryota</taxon>
        <taxon>Fungi</taxon>
        <taxon>Dikarya</taxon>
        <taxon>Ascomycota</taxon>
        <taxon>Pezizomycotina</taxon>
        <taxon>Dothideomycetes</taxon>
        <taxon>Pleosporomycetidae</taxon>
        <taxon>Mytilinidiales</taxon>
        <taxon>Mytilinidiaceae</taxon>
        <taxon>Mytilinidion</taxon>
    </lineage>
</organism>
<name>A0A6A6Z440_9PEZI</name>
<reference evidence="4" key="2">
    <citation type="submission" date="2020-04" db="EMBL/GenBank/DDBJ databases">
        <authorList>
            <consortium name="NCBI Genome Project"/>
        </authorList>
    </citation>
    <scope>NUCLEOTIDE SEQUENCE</scope>
    <source>
        <strain evidence="4">CBS 304.34</strain>
    </source>
</reference>
<dbReference type="Proteomes" id="UP000504636">
    <property type="component" value="Unplaced"/>
</dbReference>
<dbReference type="GeneID" id="54453453"/>
<feature type="region of interest" description="Disordered" evidence="1">
    <location>
        <begin position="102"/>
        <end position="121"/>
    </location>
</feature>
<feature type="compositionally biased region" description="Basic and acidic residues" evidence="1">
    <location>
        <begin position="107"/>
        <end position="116"/>
    </location>
</feature>
<keyword evidence="3" id="KW-1185">Reference proteome</keyword>
<gene>
    <name evidence="2 4" type="ORF">BDZ99DRAFT_125523</name>
</gene>
<dbReference type="RefSeq" id="XP_033582875.1">
    <property type="nucleotide sequence ID" value="XM_033712560.1"/>
</dbReference>
<dbReference type="AlphaFoldDB" id="A0A6A6Z440"/>
<reference evidence="2 4" key="1">
    <citation type="journal article" date="2020" name="Stud. Mycol.">
        <title>101 Dothideomycetes genomes: a test case for predicting lifestyles and emergence of pathogens.</title>
        <authorList>
            <person name="Haridas S."/>
            <person name="Albert R."/>
            <person name="Binder M."/>
            <person name="Bloem J."/>
            <person name="Labutti K."/>
            <person name="Salamov A."/>
            <person name="Andreopoulos B."/>
            <person name="Baker S."/>
            <person name="Barry K."/>
            <person name="Bills G."/>
            <person name="Bluhm B."/>
            <person name="Cannon C."/>
            <person name="Castanera R."/>
            <person name="Culley D."/>
            <person name="Daum C."/>
            <person name="Ezra D."/>
            <person name="Gonzalez J."/>
            <person name="Henrissat B."/>
            <person name="Kuo A."/>
            <person name="Liang C."/>
            <person name="Lipzen A."/>
            <person name="Lutzoni F."/>
            <person name="Magnuson J."/>
            <person name="Mondo S."/>
            <person name="Nolan M."/>
            <person name="Ohm R."/>
            <person name="Pangilinan J."/>
            <person name="Park H.-J."/>
            <person name="Ramirez L."/>
            <person name="Alfaro M."/>
            <person name="Sun H."/>
            <person name="Tritt A."/>
            <person name="Yoshinaga Y."/>
            <person name="Zwiers L.-H."/>
            <person name="Turgeon B."/>
            <person name="Goodwin S."/>
            <person name="Spatafora J."/>
            <person name="Crous P."/>
            <person name="Grigoriev I."/>
        </authorList>
    </citation>
    <scope>NUCLEOTIDE SEQUENCE</scope>
    <source>
        <strain evidence="2 4">CBS 304.34</strain>
    </source>
</reference>
<proteinExistence type="predicted"/>
<evidence type="ECO:0000313" key="2">
    <source>
        <dbReference type="EMBL" id="KAF2815911.1"/>
    </source>
</evidence>
<protein>
    <submittedName>
        <fullName evidence="2 4">Uncharacterized protein</fullName>
    </submittedName>
</protein>
<evidence type="ECO:0000256" key="1">
    <source>
        <dbReference type="SAM" id="MobiDB-lite"/>
    </source>
</evidence>
<accession>A0A6A6Z440</accession>
<evidence type="ECO:0000313" key="4">
    <source>
        <dbReference type="RefSeq" id="XP_033582875.1"/>
    </source>
</evidence>
<sequence>MGARWRAEGWSRGMHSLGYGLVVLKPEGCASTLQGDLEEFYATDAKSRPLYRTEELPVDAERKMKSQRGTVGVRVRFHGCCSGRKCLIADSLLRCPAAVRAAGGGGSRDHSTRDFDSSVGMHSSNSELFTLKITSRTFASFIICIGLYFQPKLSIT</sequence>